<organism evidence="2 3">
    <name type="scientific">Neorhodopirellula lusitana</name>
    <dbReference type="NCBI Taxonomy" id="445327"/>
    <lineage>
        <taxon>Bacteria</taxon>
        <taxon>Pseudomonadati</taxon>
        <taxon>Planctomycetota</taxon>
        <taxon>Planctomycetia</taxon>
        <taxon>Pirellulales</taxon>
        <taxon>Pirellulaceae</taxon>
        <taxon>Neorhodopirellula</taxon>
    </lineage>
</organism>
<dbReference type="Proteomes" id="UP001158067">
    <property type="component" value="Unassembled WGS sequence"/>
</dbReference>
<evidence type="ECO:0000313" key="3">
    <source>
        <dbReference type="Proteomes" id="UP001158067"/>
    </source>
</evidence>
<accession>A0ABY1Q483</accession>
<evidence type="ECO:0000313" key="2">
    <source>
        <dbReference type="EMBL" id="SMP58203.1"/>
    </source>
</evidence>
<keyword evidence="1" id="KW-0732">Signal</keyword>
<protein>
    <recommendedName>
        <fullName evidence="4">Secreted protein</fullName>
    </recommendedName>
</protein>
<evidence type="ECO:0008006" key="4">
    <source>
        <dbReference type="Google" id="ProtNLM"/>
    </source>
</evidence>
<name>A0ABY1Q483_9BACT</name>
<sequence>MKNVFLTLFAFSVLLSPLVGCGSDAPSSVTKDADQEAIEEYRRMVAESQAKAGAEDE</sequence>
<reference evidence="2 3" key="1">
    <citation type="submission" date="2017-05" db="EMBL/GenBank/DDBJ databases">
        <authorList>
            <person name="Varghese N."/>
            <person name="Submissions S."/>
        </authorList>
    </citation>
    <scope>NUCLEOTIDE SEQUENCE [LARGE SCALE GENOMIC DNA]</scope>
    <source>
        <strain evidence="2 3">DSM 25457</strain>
    </source>
</reference>
<feature type="signal peptide" evidence="1">
    <location>
        <begin position="1"/>
        <end position="21"/>
    </location>
</feature>
<proteinExistence type="predicted"/>
<feature type="chain" id="PRO_5045305799" description="Secreted protein" evidence="1">
    <location>
        <begin position="22"/>
        <end position="57"/>
    </location>
</feature>
<dbReference type="RefSeq" id="WP_283432780.1">
    <property type="nucleotide sequence ID" value="NZ_CAWLDM010000001.1"/>
</dbReference>
<evidence type="ECO:0000256" key="1">
    <source>
        <dbReference type="SAM" id="SignalP"/>
    </source>
</evidence>
<gene>
    <name evidence="2" type="ORF">SAMN06265222_10617</name>
</gene>
<keyword evidence="3" id="KW-1185">Reference proteome</keyword>
<comment type="caution">
    <text evidence="2">The sequence shown here is derived from an EMBL/GenBank/DDBJ whole genome shotgun (WGS) entry which is preliminary data.</text>
</comment>
<dbReference type="EMBL" id="FXUG01000006">
    <property type="protein sequence ID" value="SMP58203.1"/>
    <property type="molecule type" value="Genomic_DNA"/>
</dbReference>